<reference evidence="3 4" key="1">
    <citation type="journal article" date="2012" name="PLoS Pathog.">
        <title>Diverse lifestyles and strategies of plant pathogenesis encoded in the genomes of eighteen Dothideomycetes fungi.</title>
        <authorList>
            <person name="Ohm R.A."/>
            <person name="Feau N."/>
            <person name="Henrissat B."/>
            <person name="Schoch C.L."/>
            <person name="Horwitz B.A."/>
            <person name="Barry K.W."/>
            <person name="Condon B.J."/>
            <person name="Copeland A.C."/>
            <person name="Dhillon B."/>
            <person name="Glaser F."/>
            <person name="Hesse C.N."/>
            <person name="Kosti I."/>
            <person name="LaButti K."/>
            <person name="Lindquist E.A."/>
            <person name="Lucas S."/>
            <person name="Salamov A.A."/>
            <person name="Bradshaw R.E."/>
            <person name="Ciuffetti L."/>
            <person name="Hamelin R.C."/>
            <person name="Kema G.H.J."/>
            <person name="Lawrence C."/>
            <person name="Scott J.A."/>
            <person name="Spatafora J.W."/>
            <person name="Turgeon B.G."/>
            <person name="de Wit P.J.G.M."/>
            <person name="Zhong S."/>
            <person name="Goodwin S.B."/>
            <person name="Grigoriev I.V."/>
        </authorList>
    </citation>
    <scope>NUCLEOTIDE SEQUENCE [LARGE SCALE GENOMIC DNA]</scope>
    <source>
        <strain evidence="3 4">CIRAD86</strain>
    </source>
</reference>
<organism evidence="3 4">
    <name type="scientific">Pseudocercospora fijiensis (strain CIRAD86)</name>
    <name type="common">Black leaf streak disease fungus</name>
    <name type="synonym">Mycosphaerella fijiensis</name>
    <dbReference type="NCBI Taxonomy" id="383855"/>
    <lineage>
        <taxon>Eukaryota</taxon>
        <taxon>Fungi</taxon>
        <taxon>Dikarya</taxon>
        <taxon>Ascomycota</taxon>
        <taxon>Pezizomycotina</taxon>
        <taxon>Dothideomycetes</taxon>
        <taxon>Dothideomycetidae</taxon>
        <taxon>Mycosphaerellales</taxon>
        <taxon>Mycosphaerellaceae</taxon>
        <taxon>Pseudocercospora</taxon>
    </lineage>
</organism>
<protein>
    <recommendedName>
        <fullName evidence="2">VPS9 domain-containing protein</fullName>
    </recommendedName>
</protein>
<dbReference type="GO" id="GO:0031267">
    <property type="term" value="F:small GTPase binding"/>
    <property type="evidence" value="ECO:0007669"/>
    <property type="project" value="TreeGrafter"/>
</dbReference>
<feature type="region of interest" description="Disordered" evidence="1">
    <location>
        <begin position="411"/>
        <end position="507"/>
    </location>
</feature>
<feature type="region of interest" description="Disordered" evidence="1">
    <location>
        <begin position="287"/>
        <end position="340"/>
    </location>
</feature>
<dbReference type="PANTHER" id="PTHR23101">
    <property type="entry name" value="RAB GDP/GTP EXCHANGE FACTOR"/>
    <property type="match status" value="1"/>
</dbReference>
<feature type="region of interest" description="Disordered" evidence="1">
    <location>
        <begin position="42"/>
        <end position="69"/>
    </location>
</feature>
<dbReference type="GO" id="GO:0005085">
    <property type="term" value="F:guanyl-nucleotide exchange factor activity"/>
    <property type="evidence" value="ECO:0007669"/>
    <property type="project" value="InterPro"/>
</dbReference>
<dbReference type="AlphaFoldDB" id="M3AH77"/>
<dbReference type="KEGG" id="pfj:MYCFIDRAFT_96531"/>
<dbReference type="Pfam" id="PF02204">
    <property type="entry name" value="VPS9"/>
    <property type="match status" value="1"/>
</dbReference>
<evidence type="ECO:0000313" key="3">
    <source>
        <dbReference type="EMBL" id="EME76852.1"/>
    </source>
</evidence>
<name>M3AH77_PSEFD</name>
<dbReference type="HOGENOM" id="CLU_017705_0_0_1"/>
<feature type="compositionally biased region" description="Polar residues" evidence="1">
    <location>
        <begin position="297"/>
        <end position="309"/>
    </location>
</feature>
<evidence type="ECO:0000256" key="1">
    <source>
        <dbReference type="SAM" id="MobiDB-lite"/>
    </source>
</evidence>
<proteinExistence type="predicted"/>
<feature type="non-terminal residue" evidence="3">
    <location>
        <position position="628"/>
    </location>
</feature>
<feature type="region of interest" description="Disordered" evidence="1">
    <location>
        <begin position="533"/>
        <end position="572"/>
    </location>
</feature>
<dbReference type="Gene3D" id="1.20.1050.80">
    <property type="entry name" value="VPS9 domain"/>
    <property type="match status" value="1"/>
</dbReference>
<dbReference type="PANTHER" id="PTHR23101:SF97">
    <property type="entry name" value="DOMAIN PROTEIN, PUTATIVE (AFU_ORTHOLOGUE AFUA_2G10890)-RELATED"/>
    <property type="match status" value="1"/>
</dbReference>
<dbReference type="InterPro" id="IPR037191">
    <property type="entry name" value="VPS9_dom_sf"/>
</dbReference>
<accession>M3AH77</accession>
<keyword evidence="4" id="KW-1185">Reference proteome</keyword>
<dbReference type="eggNOG" id="KOG2319">
    <property type="taxonomic scope" value="Eukaryota"/>
</dbReference>
<dbReference type="SUPFAM" id="SSF109993">
    <property type="entry name" value="VPS9 domain"/>
    <property type="match status" value="1"/>
</dbReference>
<dbReference type="GeneID" id="19342911"/>
<dbReference type="InterPro" id="IPR045046">
    <property type="entry name" value="Vps9-like"/>
</dbReference>
<dbReference type="SMART" id="SM00167">
    <property type="entry name" value="VPS9"/>
    <property type="match status" value="1"/>
</dbReference>
<feature type="compositionally biased region" description="Low complexity" evidence="1">
    <location>
        <begin position="316"/>
        <end position="340"/>
    </location>
</feature>
<dbReference type="EMBL" id="KB446573">
    <property type="protein sequence ID" value="EME76852.1"/>
    <property type="molecule type" value="Genomic_DNA"/>
</dbReference>
<feature type="domain" description="VPS9" evidence="2">
    <location>
        <begin position="128"/>
        <end position="285"/>
    </location>
</feature>
<dbReference type="VEuPathDB" id="FungiDB:MYCFIDRAFT_96531"/>
<gene>
    <name evidence="3" type="ORF">MYCFIDRAFT_96531</name>
</gene>
<feature type="non-terminal residue" evidence="3">
    <location>
        <position position="1"/>
    </location>
</feature>
<dbReference type="GO" id="GO:0030139">
    <property type="term" value="C:endocytic vesicle"/>
    <property type="evidence" value="ECO:0007669"/>
    <property type="project" value="TreeGrafter"/>
</dbReference>
<dbReference type="PROSITE" id="PS51205">
    <property type="entry name" value="VPS9"/>
    <property type="match status" value="1"/>
</dbReference>
<sequence length="628" mass="67593">FLDRLSAKVHDKPLTAEQVSELFQEFYERAASHVATHIATLASKIGRQTPPAQSKTKGRSRAGSGAKKVSTDSLFSHAEMLTADEVADRKKARRLLEQKRLALEEAVERGVCEKVYDKIWQHRSAEDEARDEKLRSRTQSLALVGIGLKELHMDNDPATAEIRRTAEEKEDEINHALSAARDALLKMDGEHYPLGKLQHLTAAHKAIVETLSQLFPSSSSADEILPTLIYTLITCPAQGVNAVSNLAFIQRFRTASKVDGEAAYCLVNLEAAISFLETVDLSSLRADELPQGPDAKLSSQPSTPKTETPPSVPMPTSAETSTPSVTAASATASDQSNTSTPASKALLSALMAQQAERIEAGRDNFLNAADKFYDSVNGTLDNSLQFLLGRFKEEAGETNAALPKTLEDARKLVSPTSGPDDDADSLSISGRSSPGLEDPLAAGGKSTESNKMLELLGGKKQIRERSADSTRSGGSGRRAVTFDSKTAAGNAAVKDKPSNGPPAPSGLFNSINPLTNLNKFTVPAFVPRFGRSGSVNSSAQPPPSLLETKSDVLSTTSKLERTRSRDSSLAVDEGDDLNAREALAELRKIKPPKNRFLNVESANQLKIGEVEELLLEYRRLAKAIGEAI</sequence>
<dbReference type="OrthoDB" id="10264848at2759"/>
<evidence type="ECO:0000259" key="2">
    <source>
        <dbReference type="PROSITE" id="PS51205"/>
    </source>
</evidence>
<dbReference type="InterPro" id="IPR003123">
    <property type="entry name" value="VPS9"/>
</dbReference>
<dbReference type="GO" id="GO:0005829">
    <property type="term" value="C:cytosol"/>
    <property type="evidence" value="ECO:0007669"/>
    <property type="project" value="TreeGrafter"/>
</dbReference>
<dbReference type="STRING" id="383855.M3AH77"/>
<dbReference type="RefSeq" id="XP_007932509.1">
    <property type="nucleotide sequence ID" value="XM_007934318.1"/>
</dbReference>
<dbReference type="Proteomes" id="UP000016932">
    <property type="component" value="Unassembled WGS sequence"/>
</dbReference>
<dbReference type="GO" id="GO:0016192">
    <property type="term" value="P:vesicle-mediated transport"/>
    <property type="evidence" value="ECO:0007669"/>
    <property type="project" value="InterPro"/>
</dbReference>
<evidence type="ECO:0000313" key="4">
    <source>
        <dbReference type="Proteomes" id="UP000016932"/>
    </source>
</evidence>